<dbReference type="AlphaFoldDB" id="A0A815ZLC8"/>
<feature type="non-terminal residue" evidence="1">
    <location>
        <position position="1"/>
    </location>
</feature>
<gene>
    <name evidence="1" type="ORF">SEV965_LOCUS39965</name>
</gene>
<organism evidence="1 2">
    <name type="scientific">Rotaria sordida</name>
    <dbReference type="NCBI Taxonomy" id="392033"/>
    <lineage>
        <taxon>Eukaryota</taxon>
        <taxon>Metazoa</taxon>
        <taxon>Spiralia</taxon>
        <taxon>Gnathifera</taxon>
        <taxon>Rotifera</taxon>
        <taxon>Eurotatoria</taxon>
        <taxon>Bdelloidea</taxon>
        <taxon>Philodinida</taxon>
        <taxon>Philodinidae</taxon>
        <taxon>Rotaria</taxon>
    </lineage>
</organism>
<reference evidence="1" key="1">
    <citation type="submission" date="2021-02" db="EMBL/GenBank/DDBJ databases">
        <authorList>
            <person name="Nowell W R."/>
        </authorList>
    </citation>
    <scope>NUCLEOTIDE SEQUENCE</scope>
</reference>
<name>A0A815ZLC8_9BILA</name>
<evidence type="ECO:0000313" key="1">
    <source>
        <dbReference type="EMBL" id="CAF1584307.1"/>
    </source>
</evidence>
<protein>
    <submittedName>
        <fullName evidence="1">Uncharacterized protein</fullName>
    </submittedName>
</protein>
<dbReference type="EMBL" id="CAJNOU010020031">
    <property type="protein sequence ID" value="CAF1584307.1"/>
    <property type="molecule type" value="Genomic_DNA"/>
</dbReference>
<sequence>RAVDRRSVGIPIRPLPPHACQCQT</sequence>
<proteinExistence type="predicted"/>
<accession>A0A815ZLC8</accession>
<evidence type="ECO:0000313" key="2">
    <source>
        <dbReference type="Proteomes" id="UP000663889"/>
    </source>
</evidence>
<dbReference type="Proteomes" id="UP000663889">
    <property type="component" value="Unassembled WGS sequence"/>
</dbReference>
<comment type="caution">
    <text evidence="1">The sequence shown here is derived from an EMBL/GenBank/DDBJ whole genome shotgun (WGS) entry which is preliminary data.</text>
</comment>